<accession>A0A5C4JB13</accession>
<keyword evidence="4" id="KW-1185">Reference proteome</keyword>
<sequence>MTQVTSFGEPAKNGVSGLGKISGWGSVGFLLSWAGLELPVTQHELDPNLLTSLTAVHHFYGAGMCAVVVMFATGRVVDRIRKKTHWTLNFGFQFGSASPEEIEPPGEDQPPTPETRGS</sequence>
<reference evidence="3 4" key="1">
    <citation type="submission" date="2019-05" db="EMBL/GenBank/DDBJ databases">
        <title>Draft genome sequence of Actinomadura sp. 14C53.</title>
        <authorList>
            <person name="Saricaoglu S."/>
            <person name="Isik K."/>
        </authorList>
    </citation>
    <scope>NUCLEOTIDE SEQUENCE [LARGE SCALE GENOMIC DNA]</scope>
    <source>
        <strain evidence="3 4">14C53</strain>
    </source>
</reference>
<organism evidence="3 4">
    <name type="scientific">Actinomadura soli</name>
    <dbReference type="NCBI Taxonomy" id="2508997"/>
    <lineage>
        <taxon>Bacteria</taxon>
        <taxon>Bacillati</taxon>
        <taxon>Actinomycetota</taxon>
        <taxon>Actinomycetes</taxon>
        <taxon>Streptosporangiales</taxon>
        <taxon>Thermomonosporaceae</taxon>
        <taxon>Actinomadura</taxon>
    </lineage>
</organism>
<name>A0A5C4JB13_9ACTN</name>
<feature type="region of interest" description="Disordered" evidence="1">
    <location>
        <begin position="95"/>
        <end position="118"/>
    </location>
</feature>
<keyword evidence="2" id="KW-0812">Transmembrane</keyword>
<gene>
    <name evidence="3" type="ORF">ETD83_18090</name>
</gene>
<feature type="transmembrane region" description="Helical" evidence="2">
    <location>
        <begin position="59"/>
        <end position="77"/>
    </location>
</feature>
<evidence type="ECO:0000256" key="2">
    <source>
        <dbReference type="SAM" id="Phobius"/>
    </source>
</evidence>
<evidence type="ECO:0000313" key="3">
    <source>
        <dbReference type="EMBL" id="TMQ99263.1"/>
    </source>
</evidence>
<proteinExistence type="predicted"/>
<keyword evidence="2" id="KW-1133">Transmembrane helix</keyword>
<feature type="compositionally biased region" description="Pro residues" evidence="1">
    <location>
        <begin position="107"/>
        <end position="118"/>
    </location>
</feature>
<dbReference type="AlphaFoldDB" id="A0A5C4JB13"/>
<evidence type="ECO:0000313" key="4">
    <source>
        <dbReference type="Proteomes" id="UP000309174"/>
    </source>
</evidence>
<dbReference type="EMBL" id="VCKW01000085">
    <property type="protein sequence ID" value="TMQ99263.1"/>
    <property type="molecule type" value="Genomic_DNA"/>
</dbReference>
<dbReference type="Proteomes" id="UP000309174">
    <property type="component" value="Unassembled WGS sequence"/>
</dbReference>
<comment type="caution">
    <text evidence="3">The sequence shown here is derived from an EMBL/GenBank/DDBJ whole genome shotgun (WGS) entry which is preliminary data.</text>
</comment>
<protein>
    <submittedName>
        <fullName evidence="3">Uncharacterized protein</fullName>
    </submittedName>
</protein>
<keyword evidence="2" id="KW-0472">Membrane</keyword>
<evidence type="ECO:0000256" key="1">
    <source>
        <dbReference type="SAM" id="MobiDB-lite"/>
    </source>
</evidence>
<dbReference type="RefSeq" id="WP_138646305.1">
    <property type="nucleotide sequence ID" value="NZ_VCKW01000085.1"/>
</dbReference>